<keyword evidence="6" id="KW-0408">Iron</keyword>
<evidence type="ECO:0000256" key="5">
    <source>
        <dbReference type="ARBA" id="ARBA00023002"/>
    </source>
</evidence>
<keyword evidence="3" id="KW-0479">Metal-binding</keyword>
<dbReference type="PANTHER" id="PTHR33711">
    <property type="entry name" value="DIOXYGENASE, PUTATIVE (AFU_ORTHOLOGUE AFUA_2G02910)-RELATED"/>
    <property type="match status" value="1"/>
</dbReference>
<dbReference type="SUPFAM" id="SSF49482">
    <property type="entry name" value="Aromatic compound dioxygenase"/>
    <property type="match status" value="1"/>
</dbReference>
<name>W4JWX4_HETIT</name>
<comment type="cofactor">
    <cofactor evidence="1">
        <name>Fe(3+)</name>
        <dbReference type="ChEBI" id="CHEBI:29034"/>
    </cofactor>
</comment>
<dbReference type="InterPro" id="IPR050770">
    <property type="entry name" value="Intradiol_RC_Dioxygenase"/>
</dbReference>
<keyword evidence="5" id="KW-0560">Oxidoreductase</keyword>
<dbReference type="InterPro" id="IPR007535">
    <property type="entry name" value="Catechol_dOase_N"/>
</dbReference>
<dbReference type="PANTHER" id="PTHR33711:SF7">
    <property type="entry name" value="INTRADIOL RING-CLEAVAGE DIOXYGENASES DOMAIN-CONTAINING PROTEIN-RELATED"/>
    <property type="match status" value="1"/>
</dbReference>
<evidence type="ECO:0000259" key="9">
    <source>
        <dbReference type="Pfam" id="PF04444"/>
    </source>
</evidence>
<organism evidence="10 11">
    <name type="scientific">Heterobasidion irregulare (strain TC 32-1)</name>
    <dbReference type="NCBI Taxonomy" id="747525"/>
    <lineage>
        <taxon>Eukaryota</taxon>
        <taxon>Fungi</taxon>
        <taxon>Dikarya</taxon>
        <taxon>Basidiomycota</taxon>
        <taxon>Agaricomycotina</taxon>
        <taxon>Agaricomycetes</taxon>
        <taxon>Russulales</taxon>
        <taxon>Bondarzewiaceae</taxon>
        <taxon>Heterobasidion</taxon>
        <taxon>Heterobasidion annosum species complex</taxon>
    </lineage>
</organism>
<evidence type="ECO:0000256" key="2">
    <source>
        <dbReference type="ARBA" id="ARBA00007825"/>
    </source>
</evidence>
<evidence type="ECO:0000313" key="10">
    <source>
        <dbReference type="EMBL" id="ETW77959.1"/>
    </source>
</evidence>
<keyword evidence="4" id="KW-0223">Dioxygenase</keyword>
<accession>W4JWX4</accession>
<evidence type="ECO:0000256" key="6">
    <source>
        <dbReference type="ARBA" id="ARBA00023004"/>
    </source>
</evidence>
<dbReference type="Pfam" id="PF04444">
    <property type="entry name" value="Dioxygenase_N"/>
    <property type="match status" value="1"/>
</dbReference>
<dbReference type="EMBL" id="KI925462">
    <property type="protein sequence ID" value="ETW77959.1"/>
    <property type="molecule type" value="Genomic_DNA"/>
</dbReference>
<reference evidence="10 11" key="1">
    <citation type="journal article" date="2012" name="New Phytol.">
        <title>Insight into trade-off between wood decay and parasitism from the genome of a fungal forest pathogen.</title>
        <authorList>
            <person name="Olson A."/>
            <person name="Aerts A."/>
            <person name="Asiegbu F."/>
            <person name="Belbahri L."/>
            <person name="Bouzid O."/>
            <person name="Broberg A."/>
            <person name="Canback B."/>
            <person name="Coutinho P.M."/>
            <person name="Cullen D."/>
            <person name="Dalman K."/>
            <person name="Deflorio G."/>
            <person name="van Diepen L.T."/>
            <person name="Dunand C."/>
            <person name="Duplessis S."/>
            <person name="Durling M."/>
            <person name="Gonthier P."/>
            <person name="Grimwood J."/>
            <person name="Fossdal C.G."/>
            <person name="Hansson D."/>
            <person name="Henrissat B."/>
            <person name="Hietala A."/>
            <person name="Himmelstrand K."/>
            <person name="Hoffmeister D."/>
            <person name="Hogberg N."/>
            <person name="James T.Y."/>
            <person name="Karlsson M."/>
            <person name="Kohler A."/>
            <person name="Kues U."/>
            <person name="Lee Y.H."/>
            <person name="Lin Y.C."/>
            <person name="Lind M."/>
            <person name="Lindquist E."/>
            <person name="Lombard V."/>
            <person name="Lucas S."/>
            <person name="Lunden K."/>
            <person name="Morin E."/>
            <person name="Murat C."/>
            <person name="Park J."/>
            <person name="Raffaello T."/>
            <person name="Rouze P."/>
            <person name="Salamov A."/>
            <person name="Schmutz J."/>
            <person name="Solheim H."/>
            <person name="Stahlberg J."/>
            <person name="Velez H."/>
            <person name="de Vries R.P."/>
            <person name="Wiebenga A."/>
            <person name="Woodward S."/>
            <person name="Yakovlev I."/>
            <person name="Garbelotto M."/>
            <person name="Martin F."/>
            <person name="Grigoriev I.V."/>
            <person name="Stenlid J."/>
        </authorList>
    </citation>
    <scope>NUCLEOTIDE SEQUENCE [LARGE SCALE GENOMIC DNA]</scope>
    <source>
        <strain evidence="10 11">TC 32-1</strain>
    </source>
</reference>
<dbReference type="AlphaFoldDB" id="W4JWX4"/>
<evidence type="ECO:0000256" key="7">
    <source>
        <dbReference type="SAM" id="MobiDB-lite"/>
    </source>
</evidence>
<feature type="compositionally biased region" description="Polar residues" evidence="7">
    <location>
        <begin position="1"/>
        <end position="14"/>
    </location>
</feature>
<evidence type="ECO:0000313" key="11">
    <source>
        <dbReference type="Proteomes" id="UP000030671"/>
    </source>
</evidence>
<evidence type="ECO:0008006" key="12">
    <source>
        <dbReference type="Google" id="ProtNLM"/>
    </source>
</evidence>
<feature type="domain" description="Catechol dioxygenase N-terminal" evidence="9">
    <location>
        <begin position="44"/>
        <end position="116"/>
    </location>
</feature>
<dbReference type="OrthoDB" id="5238185at2759"/>
<protein>
    <recommendedName>
        <fullName evidence="12">Intradiol ring-cleavage dioxygenases domain-containing protein</fullName>
    </recommendedName>
</protein>
<dbReference type="RefSeq" id="XP_009549971.1">
    <property type="nucleotide sequence ID" value="XM_009551676.1"/>
</dbReference>
<dbReference type="GO" id="GO:0018576">
    <property type="term" value="F:catechol 1,2-dioxygenase activity"/>
    <property type="evidence" value="ECO:0007669"/>
    <property type="project" value="InterPro"/>
</dbReference>
<dbReference type="KEGG" id="hir:HETIRDRAFT_460312"/>
<dbReference type="HOGENOM" id="CLU_046727_2_0_1"/>
<dbReference type="InterPro" id="IPR015889">
    <property type="entry name" value="Intradiol_dOase_core"/>
</dbReference>
<evidence type="ECO:0000259" key="8">
    <source>
        <dbReference type="Pfam" id="PF00775"/>
    </source>
</evidence>
<gene>
    <name evidence="10" type="ORF">HETIRDRAFT_460312</name>
</gene>
<dbReference type="InParanoid" id="W4JWX4"/>
<feature type="region of interest" description="Disordered" evidence="7">
    <location>
        <begin position="1"/>
        <end position="24"/>
    </location>
</feature>
<feature type="domain" description="Intradiol ring-cleavage dioxygenases" evidence="8">
    <location>
        <begin position="124"/>
        <end position="297"/>
    </location>
</feature>
<evidence type="ECO:0000256" key="1">
    <source>
        <dbReference type="ARBA" id="ARBA00001965"/>
    </source>
</evidence>
<evidence type="ECO:0000256" key="3">
    <source>
        <dbReference type="ARBA" id="ARBA00022723"/>
    </source>
</evidence>
<dbReference type="Pfam" id="PF00775">
    <property type="entry name" value="Dioxygenase_C"/>
    <property type="match status" value="1"/>
</dbReference>
<comment type="similarity">
    <text evidence="2">Belongs to the intradiol ring-cleavage dioxygenase family.</text>
</comment>
<dbReference type="GO" id="GO:0009712">
    <property type="term" value="P:catechol-containing compound metabolic process"/>
    <property type="evidence" value="ECO:0007669"/>
    <property type="project" value="InterPro"/>
</dbReference>
<dbReference type="Proteomes" id="UP000030671">
    <property type="component" value="Unassembled WGS sequence"/>
</dbReference>
<sequence length="325" mass="35729">MSANSTASQPQSNGIPPPKLELPYPDRPEIVTANILKLTELVPDQRTKEVLTALVTHLHQFVQETKLSTEEWTKGMEFLTEVGELCTPLRQEYIMLSDVLGVSALVDTMNNPPLKNATESCLLGPAFTDDAPEVNYGGAIIDGEHGIGNAEYLFLEGRVLTTDGKPIDGAVVETWETDENGLYDVQYNVRDKPNGRGRLRTNSEGKFAFRGVVPLAYPMPDDGPVGKLLRVWNRHNMRAAHVHLIIKAAGFRTLTTQLYPAGDKWANTDVVFGPKKSLVITLKDVQDPEEAAKRGIPNSAPFKLAQYDFVLLSEAEVEAHAATPL</sequence>
<dbReference type="InterPro" id="IPR000627">
    <property type="entry name" value="Intradiol_dOase_C"/>
</dbReference>
<dbReference type="Gene3D" id="2.60.130.10">
    <property type="entry name" value="Aromatic compound dioxygenase"/>
    <property type="match status" value="1"/>
</dbReference>
<dbReference type="GeneID" id="20677062"/>
<evidence type="ECO:0000256" key="4">
    <source>
        <dbReference type="ARBA" id="ARBA00022964"/>
    </source>
</evidence>
<keyword evidence="11" id="KW-1185">Reference proteome</keyword>
<dbReference type="eggNOG" id="ENOG502QWDJ">
    <property type="taxonomic scope" value="Eukaryota"/>
</dbReference>
<dbReference type="GO" id="GO:0008199">
    <property type="term" value="F:ferric iron binding"/>
    <property type="evidence" value="ECO:0007669"/>
    <property type="project" value="InterPro"/>
</dbReference>
<proteinExistence type="inferred from homology"/>